<accession>A0A4Z1PDP1</accession>
<evidence type="ECO:0000313" key="1">
    <source>
        <dbReference type="EMBL" id="TID19421.1"/>
    </source>
</evidence>
<proteinExistence type="predicted"/>
<name>A0A4Z1PDP1_9PEZI</name>
<evidence type="ECO:0000313" key="2">
    <source>
        <dbReference type="Proteomes" id="UP000298493"/>
    </source>
</evidence>
<organism evidence="1 2">
    <name type="scientific">Venturia nashicola</name>
    <dbReference type="NCBI Taxonomy" id="86259"/>
    <lineage>
        <taxon>Eukaryota</taxon>
        <taxon>Fungi</taxon>
        <taxon>Dikarya</taxon>
        <taxon>Ascomycota</taxon>
        <taxon>Pezizomycotina</taxon>
        <taxon>Dothideomycetes</taxon>
        <taxon>Pleosporomycetidae</taxon>
        <taxon>Venturiales</taxon>
        <taxon>Venturiaceae</taxon>
        <taxon>Venturia</taxon>
    </lineage>
</organism>
<comment type="caution">
    <text evidence="1">The sequence shown here is derived from an EMBL/GenBank/DDBJ whole genome shotgun (WGS) entry which is preliminary data.</text>
</comment>
<dbReference type="AlphaFoldDB" id="A0A4Z1PDP1"/>
<dbReference type="OrthoDB" id="10264507at2759"/>
<reference evidence="1 2" key="1">
    <citation type="submission" date="2019-04" db="EMBL/GenBank/DDBJ databases">
        <title>High contiguity whole genome sequence and gene annotation resource for two Venturia nashicola isolates.</title>
        <authorList>
            <person name="Prokchorchik M."/>
            <person name="Won K."/>
            <person name="Lee Y."/>
            <person name="Choi E.D."/>
            <person name="Segonzac C."/>
            <person name="Sohn K.H."/>
        </authorList>
    </citation>
    <scope>NUCLEOTIDE SEQUENCE [LARGE SCALE GENOMIC DNA]</scope>
    <source>
        <strain evidence="1 2">PRI2</strain>
    </source>
</reference>
<protein>
    <submittedName>
        <fullName evidence="1">Mfs multidrug transporter</fullName>
    </submittedName>
</protein>
<keyword evidence="2" id="KW-1185">Reference proteome</keyword>
<dbReference type="EMBL" id="SNSC02000012">
    <property type="protein sequence ID" value="TID19421.1"/>
    <property type="molecule type" value="Genomic_DNA"/>
</dbReference>
<dbReference type="Proteomes" id="UP000298493">
    <property type="component" value="Unassembled WGS sequence"/>
</dbReference>
<sequence>MTSLFCCSAPQPYRPQTLSHEAKFRTFMKWASFPTESTVQCEKKPADLSNPFVIQLVRQINFGAIERKRYFLIDEANDTFLEITEADLIEANYEKLNAWVLSQC</sequence>
<dbReference type="STRING" id="86259.A0A4Z1PDP1"/>
<gene>
    <name evidence="1" type="ORF">E6O75_ATG06759</name>
</gene>